<dbReference type="InterPro" id="IPR036597">
    <property type="entry name" value="Fido-like_dom_sf"/>
</dbReference>
<comment type="caution">
    <text evidence="10">The sequence shown here is derived from an EMBL/GenBank/DDBJ whole genome shotgun (WGS) entry which is preliminary data.</text>
</comment>
<keyword evidence="2" id="KW-0548">Nucleotidyltransferase</keyword>
<dbReference type="GO" id="GO:0051302">
    <property type="term" value="P:regulation of cell division"/>
    <property type="evidence" value="ECO:0007669"/>
    <property type="project" value="TreeGrafter"/>
</dbReference>
<evidence type="ECO:0000313" key="11">
    <source>
        <dbReference type="Proteomes" id="UP000528945"/>
    </source>
</evidence>
<dbReference type="Pfam" id="PF02661">
    <property type="entry name" value="Fic"/>
    <property type="match status" value="1"/>
</dbReference>
<keyword evidence="4" id="KW-0067">ATP-binding</keyword>
<evidence type="ECO:0000256" key="2">
    <source>
        <dbReference type="ARBA" id="ARBA00022695"/>
    </source>
</evidence>
<dbReference type="Gene3D" id="1.10.3290.10">
    <property type="entry name" value="Fido-like domain"/>
    <property type="match status" value="1"/>
</dbReference>
<dbReference type="EMBL" id="JACIDB010000013">
    <property type="protein sequence ID" value="MBB3877279.1"/>
    <property type="molecule type" value="Genomic_DNA"/>
</dbReference>
<keyword evidence="3" id="KW-0547">Nucleotide-binding</keyword>
<comment type="catalytic activity">
    <reaction evidence="6">
        <text>L-threonyl-[protein] + ATP = 3-O-(5'-adenylyl)-L-threonyl-[protein] + diphosphate</text>
        <dbReference type="Rhea" id="RHEA:54292"/>
        <dbReference type="Rhea" id="RHEA-COMP:11060"/>
        <dbReference type="Rhea" id="RHEA-COMP:13847"/>
        <dbReference type="ChEBI" id="CHEBI:30013"/>
        <dbReference type="ChEBI" id="CHEBI:30616"/>
        <dbReference type="ChEBI" id="CHEBI:33019"/>
        <dbReference type="ChEBI" id="CHEBI:138113"/>
        <dbReference type="EC" id="2.7.7.108"/>
    </reaction>
</comment>
<evidence type="ECO:0000256" key="8">
    <source>
        <dbReference type="SAM" id="MobiDB-lite"/>
    </source>
</evidence>
<evidence type="ECO:0000256" key="1">
    <source>
        <dbReference type="ARBA" id="ARBA00022679"/>
    </source>
</evidence>
<evidence type="ECO:0000256" key="7">
    <source>
        <dbReference type="ARBA" id="ARBA00048696"/>
    </source>
</evidence>
<dbReference type="GO" id="GO:0070733">
    <property type="term" value="F:AMPylase activity"/>
    <property type="evidence" value="ECO:0007669"/>
    <property type="project" value="UniProtKB-EC"/>
</dbReference>
<name>A0AAW3TYV0_9SPHN</name>
<dbReference type="InterPro" id="IPR003812">
    <property type="entry name" value="Fido"/>
</dbReference>
<evidence type="ECO:0000256" key="3">
    <source>
        <dbReference type="ARBA" id="ARBA00022741"/>
    </source>
</evidence>
<evidence type="ECO:0000259" key="9">
    <source>
        <dbReference type="PROSITE" id="PS51459"/>
    </source>
</evidence>
<proteinExistence type="predicted"/>
<evidence type="ECO:0000256" key="6">
    <source>
        <dbReference type="ARBA" id="ARBA00047939"/>
    </source>
</evidence>
<evidence type="ECO:0000256" key="4">
    <source>
        <dbReference type="ARBA" id="ARBA00022840"/>
    </source>
</evidence>
<feature type="region of interest" description="Disordered" evidence="8">
    <location>
        <begin position="327"/>
        <end position="352"/>
    </location>
</feature>
<feature type="compositionally biased region" description="Basic and acidic residues" evidence="8">
    <location>
        <begin position="343"/>
        <end position="352"/>
    </location>
</feature>
<reference evidence="10 11" key="1">
    <citation type="submission" date="2020-08" db="EMBL/GenBank/DDBJ databases">
        <title>Genomic Encyclopedia of Type Strains, Phase IV (KMG-IV): sequencing the most valuable type-strain genomes for metagenomic binning, comparative biology and taxonomic classification.</title>
        <authorList>
            <person name="Goeker M."/>
        </authorList>
    </citation>
    <scope>NUCLEOTIDE SEQUENCE [LARGE SCALE GENOMIC DNA]</scope>
    <source>
        <strain evidence="10 11">DSM 15581</strain>
    </source>
</reference>
<dbReference type="PROSITE" id="PS51459">
    <property type="entry name" value="FIDO"/>
    <property type="match status" value="1"/>
</dbReference>
<dbReference type="EC" id="2.7.7.108" evidence="5"/>
<sequence length="352" mass="39719">MISQREAALTFARVRELQRDPVQGQFDVAHLQEVHRRIFQDLPEHHPGEFRPDAPGHFKNRELEASADRILVPYALRPEIDRSLGPTLEALQGGKALRGYDLLDMSEAVAQTYARLDYLHPFREGNSRTLRTFTEQLARENGHQLDWGTTNVTAQSRDALYIARDMAVIQLRNPGITMADANAAVDRRDYEVKYKLANQVERYKLADPLDEIVRRSLERGRDQQPVDRRLPLVDVAREIAVVAPVARNQAERTVEETRLAVLRKTEPASELDRATNMRDWVVRDGSASALTDRLAGVTSGAVTIRHDPGAPALDRLTAIADGINLELSRQRSAPTPTVNPPIREIDRGDRER</sequence>
<dbReference type="PANTHER" id="PTHR39560">
    <property type="entry name" value="PROTEIN ADENYLYLTRANSFERASE FIC-RELATED"/>
    <property type="match status" value="1"/>
</dbReference>
<keyword evidence="11" id="KW-1185">Reference proteome</keyword>
<accession>A0AAW3TYV0</accession>
<dbReference type="GO" id="GO:0005524">
    <property type="term" value="F:ATP binding"/>
    <property type="evidence" value="ECO:0007669"/>
    <property type="project" value="UniProtKB-KW"/>
</dbReference>
<dbReference type="Proteomes" id="UP000528945">
    <property type="component" value="Unassembled WGS sequence"/>
</dbReference>
<dbReference type="AlphaFoldDB" id="A0AAW3TYV0"/>
<organism evidence="10 11">
    <name type="scientific">Sphingomonas aquatilis</name>
    <dbReference type="NCBI Taxonomy" id="93063"/>
    <lineage>
        <taxon>Bacteria</taxon>
        <taxon>Pseudomonadati</taxon>
        <taxon>Pseudomonadota</taxon>
        <taxon>Alphaproteobacteria</taxon>
        <taxon>Sphingomonadales</taxon>
        <taxon>Sphingomonadaceae</taxon>
        <taxon>Sphingomonas</taxon>
    </lineage>
</organism>
<feature type="domain" description="Fido" evidence="9">
    <location>
        <begin position="26"/>
        <end position="187"/>
    </location>
</feature>
<keyword evidence="1" id="KW-0808">Transferase</keyword>
<dbReference type="PANTHER" id="PTHR39560:SF1">
    <property type="entry name" value="PROTEIN ADENYLYLTRANSFERASE FIC-RELATED"/>
    <property type="match status" value="1"/>
</dbReference>
<evidence type="ECO:0000313" key="10">
    <source>
        <dbReference type="EMBL" id="MBB3877279.1"/>
    </source>
</evidence>
<dbReference type="SUPFAM" id="SSF140931">
    <property type="entry name" value="Fic-like"/>
    <property type="match status" value="1"/>
</dbReference>
<comment type="catalytic activity">
    <reaction evidence="7">
        <text>L-tyrosyl-[protein] + ATP = O-(5'-adenylyl)-L-tyrosyl-[protein] + diphosphate</text>
        <dbReference type="Rhea" id="RHEA:54288"/>
        <dbReference type="Rhea" id="RHEA-COMP:10136"/>
        <dbReference type="Rhea" id="RHEA-COMP:13846"/>
        <dbReference type="ChEBI" id="CHEBI:30616"/>
        <dbReference type="ChEBI" id="CHEBI:33019"/>
        <dbReference type="ChEBI" id="CHEBI:46858"/>
        <dbReference type="ChEBI" id="CHEBI:83624"/>
        <dbReference type="EC" id="2.7.7.108"/>
    </reaction>
</comment>
<gene>
    <name evidence="10" type="ORF">GGR47_003547</name>
</gene>
<protein>
    <recommendedName>
        <fullName evidence="5">protein adenylyltransferase</fullName>
        <ecNumber evidence="5">2.7.7.108</ecNumber>
    </recommendedName>
</protein>
<dbReference type="RefSeq" id="WP_033967016.1">
    <property type="nucleotide sequence ID" value="NZ_JACIDB010000013.1"/>
</dbReference>
<evidence type="ECO:0000256" key="5">
    <source>
        <dbReference type="ARBA" id="ARBA00034531"/>
    </source>
</evidence>